<evidence type="ECO:0000313" key="11">
    <source>
        <dbReference type="Proteomes" id="UP000590811"/>
    </source>
</evidence>
<evidence type="ECO:0000256" key="1">
    <source>
        <dbReference type="ARBA" id="ARBA00004651"/>
    </source>
</evidence>
<comment type="caution">
    <text evidence="10">The sequence shown here is derived from an EMBL/GenBank/DDBJ whole genome shotgun (WGS) entry which is preliminary data.</text>
</comment>
<feature type="transmembrane region" description="Helical" evidence="9">
    <location>
        <begin position="310"/>
        <end position="329"/>
    </location>
</feature>
<dbReference type="PANTHER" id="PTHR31686">
    <property type="match status" value="1"/>
</dbReference>
<dbReference type="InterPro" id="IPR004695">
    <property type="entry name" value="SLAC1/Mae1/Ssu1/TehA"/>
</dbReference>
<protein>
    <submittedName>
        <fullName evidence="10">Tellurite resistance protein TehA-like permease</fullName>
    </submittedName>
</protein>
<evidence type="ECO:0000256" key="9">
    <source>
        <dbReference type="SAM" id="Phobius"/>
    </source>
</evidence>
<evidence type="ECO:0000256" key="3">
    <source>
        <dbReference type="ARBA" id="ARBA00022448"/>
    </source>
</evidence>
<gene>
    <name evidence="10" type="ORF">FHW14_003297</name>
</gene>
<proteinExistence type="inferred from homology"/>
<evidence type="ECO:0000256" key="5">
    <source>
        <dbReference type="ARBA" id="ARBA00022692"/>
    </source>
</evidence>
<evidence type="ECO:0000256" key="2">
    <source>
        <dbReference type="ARBA" id="ARBA00008566"/>
    </source>
</evidence>
<reference evidence="10 11" key="1">
    <citation type="submission" date="2020-08" db="EMBL/GenBank/DDBJ databases">
        <title>Genomic Encyclopedia of Type Strains, Phase IV (KMG-V): Genome sequencing to study the core and pangenomes of soil and plant-associated prokaryotes.</title>
        <authorList>
            <person name="Whitman W."/>
        </authorList>
    </citation>
    <scope>NUCLEOTIDE SEQUENCE [LARGE SCALE GENOMIC DNA]</scope>
    <source>
        <strain evidence="10 11">B3ACCR2</strain>
    </source>
</reference>
<evidence type="ECO:0000256" key="7">
    <source>
        <dbReference type="ARBA" id="ARBA00023136"/>
    </source>
</evidence>
<feature type="transmembrane region" description="Helical" evidence="9">
    <location>
        <begin position="277"/>
        <end position="298"/>
    </location>
</feature>
<feature type="transmembrane region" description="Helical" evidence="9">
    <location>
        <begin position="94"/>
        <end position="115"/>
    </location>
</feature>
<dbReference type="InterPro" id="IPR038665">
    <property type="entry name" value="Voltage-dep_anion_channel_sf"/>
</dbReference>
<keyword evidence="6 9" id="KW-1133">Transmembrane helix</keyword>
<sequence length="399" mass="40245">MIDHAARPTTTPAEPAPADATRLPGPGPMWFSSVMGTGILSTLLGREATSTRWLLVPASGLMLIAVVLLVGLSVAFGARVAADRSVLTDTLRDVAVVPTWGTVSMGVLSVGSSLVTVVPQLAPGRLDGWAVGADAVLWTAGTLLGVVTAFGFAVVLVRRDVGRPMPVWGLPVVPPMVSATTGAALVPHVGGAVGHLALLVASVACFFLSLFLGGLVFALAYHHHWRVAPLPVAASISTWIPLGVVGQSTAAAQALATQTAALFTPGEAPAVHVLADAYGLLMVVVAVPVVAHAVRLTVRGFRAGLAFAPGWWALTFPIGTLALGCRMLGESVTRGAAGAGSASSAGSGLLGLLAGPTGAVVSAVGVLALVTLCGTWTFCAGATLRALRADRAHVSFVPA</sequence>
<dbReference type="AlphaFoldDB" id="A0A839PV31"/>
<organism evidence="10 11">
    <name type="scientific">Terracoccus luteus</name>
    <dbReference type="NCBI Taxonomy" id="53356"/>
    <lineage>
        <taxon>Bacteria</taxon>
        <taxon>Bacillati</taxon>
        <taxon>Actinomycetota</taxon>
        <taxon>Actinomycetes</taxon>
        <taxon>Micrococcales</taxon>
        <taxon>Intrasporangiaceae</taxon>
        <taxon>Terracoccus</taxon>
    </lineage>
</organism>
<dbReference type="Gene3D" id="1.50.10.150">
    <property type="entry name" value="Voltage-dependent anion channel"/>
    <property type="match status" value="1"/>
</dbReference>
<name>A0A839PV31_9MICO</name>
<evidence type="ECO:0000256" key="8">
    <source>
        <dbReference type="SAM" id="MobiDB-lite"/>
    </source>
</evidence>
<keyword evidence="5 9" id="KW-0812">Transmembrane</keyword>
<feature type="transmembrane region" description="Helical" evidence="9">
    <location>
        <begin position="349"/>
        <end position="378"/>
    </location>
</feature>
<dbReference type="InterPro" id="IPR051629">
    <property type="entry name" value="Sulfite_efflux_TDT"/>
</dbReference>
<comment type="subcellular location">
    <subcellularLocation>
        <location evidence="1">Cell membrane</location>
        <topology evidence="1">Multi-pass membrane protein</topology>
    </subcellularLocation>
</comment>
<evidence type="ECO:0000256" key="4">
    <source>
        <dbReference type="ARBA" id="ARBA00022475"/>
    </source>
</evidence>
<dbReference type="PANTHER" id="PTHR31686:SF1">
    <property type="entry name" value="SULFITE EFFLUX PUMP SSU1"/>
    <property type="match status" value="1"/>
</dbReference>
<dbReference type="RefSeq" id="WP_253354791.1">
    <property type="nucleotide sequence ID" value="NZ_JACHVT010000007.1"/>
</dbReference>
<dbReference type="CDD" id="cd09320">
    <property type="entry name" value="TDT_like_2"/>
    <property type="match status" value="1"/>
</dbReference>
<feature type="transmembrane region" description="Helical" evidence="9">
    <location>
        <begin position="168"/>
        <end position="190"/>
    </location>
</feature>
<feature type="transmembrane region" description="Helical" evidence="9">
    <location>
        <begin position="61"/>
        <end position="82"/>
    </location>
</feature>
<feature type="transmembrane region" description="Helical" evidence="9">
    <location>
        <begin position="232"/>
        <end position="257"/>
    </location>
</feature>
<feature type="transmembrane region" description="Helical" evidence="9">
    <location>
        <begin position="135"/>
        <end position="156"/>
    </location>
</feature>
<feature type="region of interest" description="Disordered" evidence="8">
    <location>
        <begin position="1"/>
        <end position="22"/>
    </location>
</feature>
<feature type="transmembrane region" description="Helical" evidence="9">
    <location>
        <begin position="196"/>
        <end position="220"/>
    </location>
</feature>
<dbReference type="GO" id="GO:0055085">
    <property type="term" value="P:transmembrane transport"/>
    <property type="evidence" value="ECO:0007669"/>
    <property type="project" value="InterPro"/>
</dbReference>
<dbReference type="Proteomes" id="UP000590811">
    <property type="component" value="Unassembled WGS sequence"/>
</dbReference>
<dbReference type="Pfam" id="PF03595">
    <property type="entry name" value="SLAC1"/>
    <property type="match status" value="1"/>
</dbReference>
<keyword evidence="7 9" id="KW-0472">Membrane</keyword>
<dbReference type="GO" id="GO:0005886">
    <property type="term" value="C:plasma membrane"/>
    <property type="evidence" value="ECO:0007669"/>
    <property type="project" value="UniProtKB-SubCell"/>
</dbReference>
<keyword evidence="3" id="KW-0813">Transport</keyword>
<keyword evidence="4" id="KW-1003">Cell membrane</keyword>
<evidence type="ECO:0000313" key="10">
    <source>
        <dbReference type="EMBL" id="MBB2988108.1"/>
    </source>
</evidence>
<comment type="similarity">
    <text evidence="2">Belongs to the tellurite-resistance/dicarboxylate transporter (TDT) family.</text>
</comment>
<feature type="compositionally biased region" description="Low complexity" evidence="8">
    <location>
        <begin position="7"/>
        <end position="21"/>
    </location>
</feature>
<evidence type="ECO:0000256" key="6">
    <source>
        <dbReference type="ARBA" id="ARBA00022989"/>
    </source>
</evidence>
<accession>A0A839PV31</accession>
<dbReference type="EMBL" id="JACHVT010000007">
    <property type="protein sequence ID" value="MBB2988108.1"/>
    <property type="molecule type" value="Genomic_DNA"/>
</dbReference>